<gene>
    <name evidence="2" type="ORF">GCM10017786_40450</name>
</gene>
<evidence type="ECO:0000256" key="1">
    <source>
        <dbReference type="SAM" id="MobiDB-lite"/>
    </source>
</evidence>
<dbReference type="EMBL" id="BNAU01000004">
    <property type="protein sequence ID" value="GHF02917.1"/>
    <property type="molecule type" value="Genomic_DNA"/>
</dbReference>
<name>A0ABQ3J3H1_9PSEU</name>
<evidence type="ECO:0000313" key="3">
    <source>
        <dbReference type="Proteomes" id="UP000605897"/>
    </source>
</evidence>
<comment type="caution">
    <text evidence="2">The sequence shown here is derived from an EMBL/GenBank/DDBJ whole genome shotgun (WGS) entry which is preliminary data.</text>
</comment>
<dbReference type="Proteomes" id="UP000605897">
    <property type="component" value="Unassembled WGS sequence"/>
</dbReference>
<accession>A0ABQ3J3H1</accession>
<protein>
    <submittedName>
        <fullName evidence="2">Uncharacterized protein</fullName>
    </submittedName>
</protein>
<sequence>MKLTASRGAPTHQAPQNEGAGARPDPAPLKQARSDAAGESAAPGDLGQQHGGRDGGVQRLDPGGHRVDTVSSQVSRSRRDSPRPSERRTGAVASAGWPRVRRGR</sequence>
<feature type="region of interest" description="Disordered" evidence="1">
    <location>
        <begin position="1"/>
        <end position="104"/>
    </location>
</feature>
<keyword evidence="3" id="KW-1185">Reference proteome</keyword>
<reference evidence="3" key="1">
    <citation type="journal article" date="2019" name="Int. J. Syst. Evol. Microbiol.">
        <title>The Global Catalogue of Microorganisms (GCM) 10K type strain sequencing project: providing services to taxonomists for standard genome sequencing and annotation.</title>
        <authorList>
            <consortium name="The Broad Institute Genomics Platform"/>
            <consortium name="The Broad Institute Genome Sequencing Center for Infectious Disease"/>
            <person name="Wu L."/>
            <person name="Ma J."/>
        </authorList>
    </citation>
    <scope>NUCLEOTIDE SEQUENCE [LARGE SCALE GENOMIC DNA]</scope>
    <source>
        <strain evidence="3">CGMCC 4.7677</strain>
    </source>
</reference>
<feature type="compositionally biased region" description="Basic and acidic residues" evidence="1">
    <location>
        <begin position="77"/>
        <end position="89"/>
    </location>
</feature>
<organism evidence="2 3">
    <name type="scientific">Amycolatopsis deserti</name>
    <dbReference type="NCBI Taxonomy" id="185696"/>
    <lineage>
        <taxon>Bacteria</taxon>
        <taxon>Bacillati</taxon>
        <taxon>Actinomycetota</taxon>
        <taxon>Actinomycetes</taxon>
        <taxon>Pseudonocardiales</taxon>
        <taxon>Pseudonocardiaceae</taxon>
        <taxon>Amycolatopsis</taxon>
    </lineage>
</organism>
<proteinExistence type="predicted"/>
<evidence type="ECO:0000313" key="2">
    <source>
        <dbReference type="EMBL" id="GHF02917.1"/>
    </source>
</evidence>